<dbReference type="PANTHER" id="PTHR10949">
    <property type="entry name" value="LIPOYL SYNTHASE"/>
    <property type="match status" value="1"/>
</dbReference>
<dbReference type="PANTHER" id="PTHR10949:SF38">
    <property type="entry name" value="LIPOYL SYNTHASE, CHLOROPLASTIC"/>
    <property type="match status" value="1"/>
</dbReference>
<evidence type="ECO:0000256" key="1">
    <source>
        <dbReference type="ARBA" id="ARBA00022485"/>
    </source>
</evidence>
<feature type="domain" description="Lipoyl synthase N-terminal" evidence="3">
    <location>
        <begin position="102"/>
        <end position="139"/>
    </location>
</feature>
<comment type="caution">
    <text evidence="4">The sequence shown here is derived from an EMBL/GenBank/DDBJ whole genome shotgun (WGS) entry which is preliminary data.</text>
</comment>
<reference evidence="4 5" key="1">
    <citation type="submission" date="2020-04" db="EMBL/GenBank/DDBJ databases">
        <title>Plant Genome Project.</title>
        <authorList>
            <person name="Zhang R.-G."/>
        </authorList>
    </citation>
    <scope>NUCLEOTIDE SEQUENCE [LARGE SCALE GENOMIC DNA]</scope>
    <source>
        <strain evidence="4">YNK0</strain>
        <tissue evidence="4">Leaf</tissue>
    </source>
</reference>
<keyword evidence="1" id="KW-0408">Iron</keyword>
<dbReference type="OrthoDB" id="3231at2759"/>
<feature type="compositionally biased region" description="Low complexity" evidence="2">
    <location>
        <begin position="59"/>
        <end position="69"/>
    </location>
</feature>
<gene>
    <name evidence="4" type="ORF">HHK36_001493</name>
</gene>
<keyword evidence="1" id="KW-0004">4Fe-4S</keyword>
<evidence type="ECO:0000256" key="2">
    <source>
        <dbReference type="SAM" id="MobiDB-lite"/>
    </source>
</evidence>
<dbReference type="AlphaFoldDB" id="A0A835DR68"/>
<name>A0A835DR68_TETSI</name>
<organism evidence="4 5">
    <name type="scientific">Tetracentron sinense</name>
    <name type="common">Spur-leaf</name>
    <dbReference type="NCBI Taxonomy" id="13715"/>
    <lineage>
        <taxon>Eukaryota</taxon>
        <taxon>Viridiplantae</taxon>
        <taxon>Streptophyta</taxon>
        <taxon>Embryophyta</taxon>
        <taxon>Tracheophyta</taxon>
        <taxon>Spermatophyta</taxon>
        <taxon>Magnoliopsida</taxon>
        <taxon>Trochodendrales</taxon>
        <taxon>Trochodendraceae</taxon>
        <taxon>Tetracentron</taxon>
    </lineage>
</organism>
<evidence type="ECO:0000259" key="3">
    <source>
        <dbReference type="Pfam" id="PF16881"/>
    </source>
</evidence>
<keyword evidence="5" id="KW-1185">Reference proteome</keyword>
<feature type="region of interest" description="Disordered" evidence="2">
    <location>
        <begin position="1"/>
        <end position="103"/>
    </location>
</feature>
<dbReference type="InterPro" id="IPR058240">
    <property type="entry name" value="rSAM_sf"/>
</dbReference>
<dbReference type="Pfam" id="PF16881">
    <property type="entry name" value="LIAS_N"/>
    <property type="match status" value="1"/>
</dbReference>
<feature type="compositionally biased region" description="Basic and acidic residues" evidence="2">
    <location>
        <begin position="8"/>
        <end position="38"/>
    </location>
</feature>
<dbReference type="GO" id="GO:0016992">
    <property type="term" value="F:lipoate synthase activity"/>
    <property type="evidence" value="ECO:0007669"/>
    <property type="project" value="InterPro"/>
</dbReference>
<evidence type="ECO:0000313" key="4">
    <source>
        <dbReference type="EMBL" id="KAF8413503.1"/>
    </source>
</evidence>
<dbReference type="InterPro" id="IPR003698">
    <property type="entry name" value="Lipoyl_synth"/>
</dbReference>
<dbReference type="GO" id="GO:0051539">
    <property type="term" value="F:4 iron, 4 sulfur cluster binding"/>
    <property type="evidence" value="ECO:0007669"/>
    <property type="project" value="UniProtKB-KW"/>
</dbReference>
<keyword evidence="1" id="KW-0479">Metal-binding</keyword>
<dbReference type="InterPro" id="IPR031691">
    <property type="entry name" value="LIAS_N"/>
</dbReference>
<evidence type="ECO:0000313" key="5">
    <source>
        <dbReference type="Proteomes" id="UP000655225"/>
    </source>
</evidence>
<keyword evidence="1" id="KW-0411">Iron-sulfur</keyword>
<sequence>MVHGKGKGWLELDEKGSMRMDIKPGVEGRVSKPGKGRENEEDLTGRGKKIRSQAVEPYSSSSSSLSSKTPSPPSKLFESDGASSKGPYPGGLGPYTGRDPNVKKPEWLRQRAPQGERFQDVKESLSRLKLNTVCEEAQCPNIGECWNGGGDGIANRNNHASWGYLHPCVDYIVLTSVDRDDLPDGGSGHFARTVKAMKIETAVKSLADEVKSDMLDQIGFIHPQTELRVYEQSLSVLKHAKVDKKGMITKSSIMLGLGESDEELKQAMADLRAIDVDILTLGQYLQVLNKSFNFCSQTRYTNCQGVCYSGEVRFLEGLRRVNRFSYVASGPWFDPSQIGQAELLLRPGERNG</sequence>
<proteinExistence type="predicted"/>
<accession>A0A835DR68</accession>
<dbReference type="Proteomes" id="UP000655225">
    <property type="component" value="Unassembled WGS sequence"/>
</dbReference>
<dbReference type="GO" id="GO:0005739">
    <property type="term" value="C:mitochondrion"/>
    <property type="evidence" value="ECO:0007669"/>
    <property type="project" value="TreeGrafter"/>
</dbReference>
<protein>
    <recommendedName>
        <fullName evidence="3">Lipoyl synthase N-terminal domain-containing protein</fullName>
    </recommendedName>
</protein>
<dbReference type="SUPFAM" id="SSF102114">
    <property type="entry name" value="Radical SAM enzymes"/>
    <property type="match status" value="1"/>
</dbReference>
<dbReference type="EMBL" id="JABCRI010000001">
    <property type="protein sequence ID" value="KAF8413503.1"/>
    <property type="molecule type" value="Genomic_DNA"/>
</dbReference>